<keyword evidence="1" id="KW-0677">Repeat</keyword>
<dbReference type="EMBL" id="JAHXPT010000008">
    <property type="protein sequence ID" value="MBW6410648.1"/>
    <property type="molecule type" value="Genomic_DNA"/>
</dbReference>
<evidence type="ECO:0000256" key="2">
    <source>
        <dbReference type="ARBA" id="ARBA00022803"/>
    </source>
</evidence>
<comment type="caution">
    <text evidence="4">The sequence shown here is derived from an EMBL/GenBank/DDBJ whole genome shotgun (WGS) entry which is preliminary data.</text>
</comment>
<dbReference type="PANTHER" id="PTHR12558:SF13">
    <property type="entry name" value="CELL DIVISION CYCLE PROTEIN 27 HOMOLOG"/>
    <property type="match status" value="1"/>
</dbReference>
<protein>
    <submittedName>
        <fullName evidence="4">Tetratricopeptide repeat protein</fullName>
    </submittedName>
</protein>
<dbReference type="SMART" id="SM00028">
    <property type="entry name" value="TPR"/>
    <property type="match status" value="4"/>
</dbReference>
<dbReference type="SUPFAM" id="SSF48452">
    <property type="entry name" value="TPR-like"/>
    <property type="match status" value="1"/>
</dbReference>
<dbReference type="Pfam" id="PF13181">
    <property type="entry name" value="TPR_8"/>
    <property type="match status" value="1"/>
</dbReference>
<keyword evidence="2 3" id="KW-0802">TPR repeat</keyword>
<name>A0ABS7APQ9_9CLOT</name>
<dbReference type="Pfam" id="PF07719">
    <property type="entry name" value="TPR_2"/>
    <property type="match status" value="1"/>
</dbReference>
<dbReference type="PANTHER" id="PTHR12558">
    <property type="entry name" value="CELL DIVISION CYCLE 16,23,27"/>
    <property type="match status" value="1"/>
</dbReference>
<dbReference type="InterPro" id="IPR011990">
    <property type="entry name" value="TPR-like_helical_dom_sf"/>
</dbReference>
<keyword evidence="5" id="KW-1185">Reference proteome</keyword>
<accession>A0ABS7APQ9</accession>
<organism evidence="4 5">
    <name type="scientific">Clostridium weizhouense</name>
    <dbReference type="NCBI Taxonomy" id="2859781"/>
    <lineage>
        <taxon>Bacteria</taxon>
        <taxon>Bacillati</taxon>
        <taxon>Bacillota</taxon>
        <taxon>Clostridia</taxon>
        <taxon>Eubacteriales</taxon>
        <taxon>Clostridiaceae</taxon>
        <taxon>Clostridium</taxon>
    </lineage>
</organism>
<feature type="repeat" description="TPR" evidence="3">
    <location>
        <begin position="191"/>
        <end position="224"/>
    </location>
</feature>
<sequence length="246" mass="29054">MNTDKNIQDKIDNFLKENRINITGGTISSEEELSEVLNNIAMSDLQKGKVDKALYFVNKAKEFNSKNYYTLFMKGLIYRYTKKYNEAIEMFKEYNTHTNDKLSYIYIGFCYAELNDGESALDYFRKCEKEFSEEEKNQYGALMSTVYECMGNIYINKENILEFYEDDKFKLSYKLAIKYFKMSLRSNKENHMLLNKLAVCYYHFEDINKALYCFEEAVKISPENAAYLEAIEEMKEIGAIPEKVEF</sequence>
<dbReference type="RefSeq" id="WP_219780110.1">
    <property type="nucleotide sequence ID" value="NZ_JAHXPT010000008.1"/>
</dbReference>
<dbReference type="InterPro" id="IPR013105">
    <property type="entry name" value="TPR_2"/>
</dbReference>
<dbReference type="PROSITE" id="PS50005">
    <property type="entry name" value="TPR"/>
    <property type="match status" value="1"/>
</dbReference>
<proteinExistence type="predicted"/>
<evidence type="ECO:0000256" key="1">
    <source>
        <dbReference type="ARBA" id="ARBA00022737"/>
    </source>
</evidence>
<gene>
    <name evidence="4" type="ORF">KYD98_11125</name>
</gene>
<reference evidence="4 5" key="1">
    <citation type="submission" date="2021-07" db="EMBL/GenBank/DDBJ databases">
        <title>Clostridium weizhouense sp. nov., an anaerobic bacterium isolated from activated sludge of Petroleum wastewater.</title>
        <authorList>
            <person name="Li Q."/>
        </authorList>
    </citation>
    <scope>NUCLEOTIDE SEQUENCE [LARGE SCALE GENOMIC DNA]</scope>
    <source>
        <strain evidence="4 5">YB-6</strain>
    </source>
</reference>
<dbReference type="Proteomes" id="UP001519921">
    <property type="component" value="Unassembled WGS sequence"/>
</dbReference>
<evidence type="ECO:0000256" key="3">
    <source>
        <dbReference type="PROSITE-ProRule" id="PRU00339"/>
    </source>
</evidence>
<evidence type="ECO:0000313" key="5">
    <source>
        <dbReference type="Proteomes" id="UP001519921"/>
    </source>
</evidence>
<dbReference type="Gene3D" id="1.25.40.10">
    <property type="entry name" value="Tetratricopeptide repeat domain"/>
    <property type="match status" value="2"/>
</dbReference>
<evidence type="ECO:0000313" key="4">
    <source>
        <dbReference type="EMBL" id="MBW6410648.1"/>
    </source>
</evidence>
<dbReference type="InterPro" id="IPR019734">
    <property type="entry name" value="TPR_rpt"/>
</dbReference>